<name>A0A2T1AHD7_TRISK</name>
<proteinExistence type="predicted"/>
<sequence length="159" mass="17691">MTNKRAPKWQRQGYRSEDEYRAACSATRKTRRAAMAATKARYTTARILEKMWDDADFDKPVVTITKEQLMAKCGCGLTITKNALAELRAEGSIKPIKGWEGGRAKPTTWRLCVPGSNTTPADEQVQALEEARARDAAWRYLSGKFGPVKALEILGEPGE</sequence>
<dbReference type="EMBL" id="PVUF01000005">
    <property type="protein sequence ID" value="PRZ47994.1"/>
    <property type="molecule type" value="Genomic_DNA"/>
</dbReference>
<protein>
    <submittedName>
        <fullName evidence="1">Uncharacterized protein</fullName>
    </submittedName>
</protein>
<dbReference type="Proteomes" id="UP000237718">
    <property type="component" value="Unassembled WGS sequence"/>
</dbReference>
<evidence type="ECO:0000313" key="1">
    <source>
        <dbReference type="EMBL" id="PRZ47994.1"/>
    </source>
</evidence>
<evidence type="ECO:0000313" key="2">
    <source>
        <dbReference type="Proteomes" id="UP000237718"/>
    </source>
</evidence>
<organism evidence="1 2">
    <name type="scientific">Tritonibacter scottomollicae</name>
    <name type="common">Epibacterium scottomollicae</name>
    <dbReference type="NCBI Taxonomy" id="483013"/>
    <lineage>
        <taxon>Bacteria</taxon>
        <taxon>Pseudomonadati</taxon>
        <taxon>Pseudomonadota</taxon>
        <taxon>Alphaproteobacteria</taxon>
        <taxon>Rhodobacterales</taxon>
        <taxon>Paracoccaceae</taxon>
        <taxon>Tritonibacter</taxon>
    </lineage>
</organism>
<reference evidence="1 2" key="1">
    <citation type="submission" date="2018-03" db="EMBL/GenBank/DDBJ databases">
        <title>Genomic Encyclopedia of Archaeal and Bacterial Type Strains, Phase II (KMG-II): from individual species to whole genera.</title>
        <authorList>
            <person name="Goeker M."/>
        </authorList>
    </citation>
    <scope>NUCLEOTIDE SEQUENCE [LARGE SCALE GENOMIC DNA]</scope>
    <source>
        <strain evidence="1 2">DSM 25328</strain>
    </source>
</reference>
<dbReference type="RefSeq" id="WP_106163679.1">
    <property type="nucleotide sequence ID" value="NZ_PVUF01000005.1"/>
</dbReference>
<dbReference type="AlphaFoldDB" id="A0A2T1AHD7"/>
<gene>
    <name evidence="1" type="ORF">CLV89_105219</name>
</gene>
<comment type="caution">
    <text evidence="1">The sequence shown here is derived from an EMBL/GenBank/DDBJ whole genome shotgun (WGS) entry which is preliminary data.</text>
</comment>
<accession>A0A2T1AHD7</accession>